<evidence type="ECO:0000259" key="2">
    <source>
        <dbReference type="Pfam" id="PF13038"/>
    </source>
</evidence>
<keyword evidence="1" id="KW-0472">Membrane</keyword>
<keyword evidence="1" id="KW-1133">Transmembrane helix</keyword>
<gene>
    <name evidence="3" type="ORF">WDJ61_05010</name>
</gene>
<proteinExistence type="predicted"/>
<feature type="domain" description="DUF3899" evidence="2">
    <location>
        <begin position="37"/>
        <end position="125"/>
    </location>
</feature>
<feature type="transmembrane region" description="Helical" evidence="1">
    <location>
        <begin position="108"/>
        <end position="128"/>
    </location>
</feature>
<evidence type="ECO:0000313" key="4">
    <source>
        <dbReference type="Proteomes" id="UP001387364"/>
    </source>
</evidence>
<feature type="transmembrane region" description="Helical" evidence="1">
    <location>
        <begin position="7"/>
        <end position="33"/>
    </location>
</feature>
<feature type="transmembrane region" description="Helical" evidence="1">
    <location>
        <begin position="39"/>
        <end position="65"/>
    </location>
</feature>
<protein>
    <submittedName>
        <fullName evidence="3">DUF3899 domain-containing protein</fullName>
    </submittedName>
</protein>
<dbReference type="InterPro" id="IPR025007">
    <property type="entry name" value="DUF3899"/>
</dbReference>
<dbReference type="Pfam" id="PF13038">
    <property type="entry name" value="DUF3899"/>
    <property type="match status" value="1"/>
</dbReference>
<keyword evidence="1" id="KW-0812">Transmembrane</keyword>
<reference evidence="3 4" key="1">
    <citation type="submission" date="2024-02" db="EMBL/GenBank/DDBJ databases">
        <title>Seven novel Bacillus-like species.</title>
        <authorList>
            <person name="Liu G."/>
        </authorList>
    </citation>
    <scope>NUCLEOTIDE SEQUENCE [LARGE SCALE GENOMIC DNA]</scope>
    <source>
        <strain evidence="3 4">FJAT-52991</strain>
    </source>
</reference>
<dbReference type="RefSeq" id="WP_338753562.1">
    <property type="nucleotide sequence ID" value="NZ_CP147404.1"/>
</dbReference>
<keyword evidence="4" id="KW-1185">Reference proteome</keyword>
<dbReference type="EMBL" id="CP147404">
    <property type="protein sequence ID" value="WXB93991.1"/>
    <property type="molecule type" value="Genomic_DNA"/>
</dbReference>
<evidence type="ECO:0000313" key="3">
    <source>
        <dbReference type="EMBL" id="WXB93991.1"/>
    </source>
</evidence>
<accession>A0ABZ2N9G9</accession>
<evidence type="ECO:0000256" key="1">
    <source>
        <dbReference type="SAM" id="Phobius"/>
    </source>
</evidence>
<sequence length="129" mass="14730">MTTLTKFLRLFFISIGINIIFSILFSLFSAHFFKSLIDYSFFFSLISLTVGASLFVIEGGFFNGIRYSFKKLRKSSKEGEYIASFDHLDDTKEIYEEYPKQRVFTWTYPLLAGGGVIALATLIIAFIIS</sequence>
<dbReference type="Proteomes" id="UP001387364">
    <property type="component" value="Chromosome"/>
</dbReference>
<organism evidence="3 4">
    <name type="scientific">Bacillus kandeliae</name>
    <dbReference type="NCBI Taxonomy" id="3129297"/>
    <lineage>
        <taxon>Bacteria</taxon>
        <taxon>Bacillati</taxon>
        <taxon>Bacillota</taxon>
        <taxon>Bacilli</taxon>
        <taxon>Bacillales</taxon>
        <taxon>Bacillaceae</taxon>
        <taxon>Bacillus</taxon>
    </lineage>
</organism>
<name>A0ABZ2N9G9_9BACI</name>